<name>A0AAV0RLA0_9ROSI</name>
<gene>
    <name evidence="1" type="ORF">LITE_LOCUS48286</name>
</gene>
<protein>
    <submittedName>
        <fullName evidence="1">Uncharacterized protein</fullName>
    </submittedName>
</protein>
<evidence type="ECO:0000313" key="2">
    <source>
        <dbReference type="Proteomes" id="UP001154282"/>
    </source>
</evidence>
<keyword evidence="2" id="KW-1185">Reference proteome</keyword>
<dbReference type="AlphaFoldDB" id="A0AAV0RLA0"/>
<reference evidence="1" key="1">
    <citation type="submission" date="2022-08" db="EMBL/GenBank/DDBJ databases">
        <authorList>
            <person name="Gutierrez-Valencia J."/>
        </authorList>
    </citation>
    <scope>NUCLEOTIDE SEQUENCE</scope>
</reference>
<dbReference type="Proteomes" id="UP001154282">
    <property type="component" value="Unassembled WGS sequence"/>
</dbReference>
<evidence type="ECO:0000313" key="1">
    <source>
        <dbReference type="EMBL" id="CAI0557248.1"/>
    </source>
</evidence>
<proteinExistence type="predicted"/>
<dbReference type="EMBL" id="CAMGYJ010000011">
    <property type="protein sequence ID" value="CAI0557248.1"/>
    <property type="molecule type" value="Genomic_DNA"/>
</dbReference>
<sequence length="41" mass="4743">MISRKVRSTGRLMLMMMAALCLKTRVRDVTASLLLKEKSFR</sequence>
<accession>A0AAV0RLA0</accession>
<organism evidence="1 2">
    <name type="scientific">Linum tenue</name>
    <dbReference type="NCBI Taxonomy" id="586396"/>
    <lineage>
        <taxon>Eukaryota</taxon>
        <taxon>Viridiplantae</taxon>
        <taxon>Streptophyta</taxon>
        <taxon>Embryophyta</taxon>
        <taxon>Tracheophyta</taxon>
        <taxon>Spermatophyta</taxon>
        <taxon>Magnoliopsida</taxon>
        <taxon>eudicotyledons</taxon>
        <taxon>Gunneridae</taxon>
        <taxon>Pentapetalae</taxon>
        <taxon>rosids</taxon>
        <taxon>fabids</taxon>
        <taxon>Malpighiales</taxon>
        <taxon>Linaceae</taxon>
        <taxon>Linum</taxon>
    </lineage>
</organism>
<comment type="caution">
    <text evidence="1">The sequence shown here is derived from an EMBL/GenBank/DDBJ whole genome shotgun (WGS) entry which is preliminary data.</text>
</comment>